<protein>
    <recommendedName>
        <fullName evidence="4">DUF748 domain-containing protein</fullName>
    </recommendedName>
</protein>
<sequence>MNKKRSRIVFSIYFFVVIPGLFILAENNIGYFIDRQLSKQNVVAESTGADFDLWSRSVSIDKVKLTNPMLGQVTCTNLRISKIGLVSLLVSGGFHAQSIAVDSLFIDIDVLADTLPIDTMSASKRKVTFGVGRLDIGYGMLDFIDQDSSRLTFGFHVDSLQYDSKVGASQGSVVIRKAVFDLAKDFSTIRADSIAMNLDQGVFSGNTIAWESNLTRREFSKKFPYQKGQFHLVIPSFTMNGFSLQALHDDAKGIKCQRMVVDTFNLKSYKDKRQPFPDRANIPLLADMIKSVPVKFGVDTLQLVNAYIQHQESFPGASLPGSVSFARLYATFYNVSSANDDTMILDAQATVLGEGKLKAHFELNPSPKSSHVSGTLSPMSLTRANQMTIAAAGLDVEKGMLKHMDFNFDYDNDRSTGKMNMHYDDLSFQIIDPDTGEQNAKQGITTLIANTFIVKDSNLPDKNNYRVGSISFARDKKKAVFGYWWRSVLSGIKTSVGVDKELS</sequence>
<reference evidence="3" key="1">
    <citation type="submission" date="2016-11" db="EMBL/GenBank/DDBJ databases">
        <authorList>
            <person name="Varghese N."/>
            <person name="Submissions S."/>
        </authorList>
    </citation>
    <scope>NUCLEOTIDE SEQUENCE [LARGE SCALE GENOMIC DNA]</scope>
    <source>
        <strain evidence="3">DSM 26134</strain>
    </source>
</reference>
<evidence type="ECO:0000313" key="3">
    <source>
        <dbReference type="Proteomes" id="UP000184474"/>
    </source>
</evidence>
<dbReference type="AlphaFoldDB" id="A0A1M6PV72"/>
<keyword evidence="1" id="KW-0812">Transmembrane</keyword>
<evidence type="ECO:0000256" key="1">
    <source>
        <dbReference type="SAM" id="Phobius"/>
    </source>
</evidence>
<accession>A0A1M6PV72</accession>
<organism evidence="2 3">
    <name type="scientific">Reichenbachiella agariperforans</name>
    <dbReference type="NCBI Taxonomy" id="156994"/>
    <lineage>
        <taxon>Bacteria</taxon>
        <taxon>Pseudomonadati</taxon>
        <taxon>Bacteroidota</taxon>
        <taxon>Cytophagia</taxon>
        <taxon>Cytophagales</taxon>
        <taxon>Reichenbachiellaceae</taxon>
        <taxon>Reichenbachiella</taxon>
    </lineage>
</organism>
<dbReference type="STRING" id="156994.SAMN04488028_10353"/>
<keyword evidence="1" id="KW-0472">Membrane</keyword>
<dbReference type="RefSeq" id="WP_073121944.1">
    <property type="nucleotide sequence ID" value="NZ_FRAA01000003.1"/>
</dbReference>
<proteinExistence type="predicted"/>
<evidence type="ECO:0000313" key="2">
    <source>
        <dbReference type="EMBL" id="SHK11818.1"/>
    </source>
</evidence>
<dbReference type="Proteomes" id="UP000184474">
    <property type="component" value="Unassembled WGS sequence"/>
</dbReference>
<feature type="transmembrane region" description="Helical" evidence="1">
    <location>
        <begin position="12"/>
        <end position="33"/>
    </location>
</feature>
<keyword evidence="1" id="KW-1133">Transmembrane helix</keyword>
<keyword evidence="3" id="KW-1185">Reference proteome</keyword>
<dbReference type="EMBL" id="FRAA01000003">
    <property type="protein sequence ID" value="SHK11818.1"/>
    <property type="molecule type" value="Genomic_DNA"/>
</dbReference>
<name>A0A1M6PV72_REIAG</name>
<evidence type="ECO:0008006" key="4">
    <source>
        <dbReference type="Google" id="ProtNLM"/>
    </source>
</evidence>
<gene>
    <name evidence="2" type="ORF">SAMN04488028_10353</name>
</gene>